<evidence type="ECO:0000256" key="2">
    <source>
        <dbReference type="ARBA" id="ARBA00022679"/>
    </source>
</evidence>
<accession>A0A4P6EAF6</accession>
<keyword evidence="8" id="KW-0812">Transmembrane</keyword>
<keyword evidence="2" id="KW-0808">Transferase</keyword>
<evidence type="ECO:0000256" key="1">
    <source>
        <dbReference type="ARBA" id="ARBA00004752"/>
    </source>
</evidence>
<dbReference type="Proteomes" id="UP000293995">
    <property type="component" value="Chromosome"/>
</dbReference>
<protein>
    <submittedName>
        <fullName evidence="10">Murein L,D-transpeptidase</fullName>
    </submittedName>
</protein>
<evidence type="ECO:0000256" key="5">
    <source>
        <dbReference type="ARBA" id="ARBA00023316"/>
    </source>
</evidence>
<feature type="domain" description="L,D-TPase catalytic" evidence="9">
    <location>
        <begin position="354"/>
        <end position="470"/>
    </location>
</feature>
<evidence type="ECO:0000256" key="4">
    <source>
        <dbReference type="ARBA" id="ARBA00022984"/>
    </source>
</evidence>
<evidence type="ECO:0000259" key="9">
    <source>
        <dbReference type="PROSITE" id="PS52029"/>
    </source>
</evidence>
<keyword evidence="8" id="KW-0472">Membrane</keyword>
<dbReference type="PANTHER" id="PTHR30582:SF2">
    <property type="entry name" value="L,D-TRANSPEPTIDASE YCIB-RELATED"/>
    <property type="match status" value="1"/>
</dbReference>
<evidence type="ECO:0000256" key="7">
    <source>
        <dbReference type="SAM" id="MobiDB-lite"/>
    </source>
</evidence>
<keyword evidence="11" id="KW-1185">Reference proteome</keyword>
<evidence type="ECO:0000256" key="6">
    <source>
        <dbReference type="PROSITE-ProRule" id="PRU01373"/>
    </source>
</evidence>
<dbReference type="Pfam" id="PF03734">
    <property type="entry name" value="YkuD"/>
    <property type="match status" value="1"/>
</dbReference>
<sequence length="471" mass="49338">MMSVGEVSREEGDASTQTYAWAPTPPPKRKRHLGLWIGAPAGVALAGVIAASLVLIAPGTAVAGVQVGGMTPGAAAAAIQAQLDRTAIELTGDGVDATLTGAQLGATVDARALADAAYSDHPMWKIGAWFSDTAHAQVTLDHDTAEAALRKAAPALFEDAKDATVTFDDKSEKYVVGEAENGAGVDLDTIATGLQDGFAAGKAAVPVAATQVPTDPAISTDTANKTAKQLNTLLDKVGFYVGDERTVPVDRAVAASWLIVSPRDGSFDITADASAIDKVVATLAKKVDRAPQNGTAITNTAGTVLRTDQQTLDGRKLGDTTGIAAAFASQLAAGDSVYKLKVDVDKATTTKISRYAVVDLSEQRAYFYQNGKLWNSYLVSTGAAGHATPTGHFTVFAHVPLQDMGCVPGYDYCTKNVPWVTYFAPDIGFHGTYWHHNFGHVMSHGCVNMPISTAKTIYDWAPEGMEVTVQP</sequence>
<dbReference type="UniPathway" id="UPA00219"/>
<keyword evidence="3 6" id="KW-0133">Cell shape</keyword>
<keyword evidence="5 6" id="KW-0961">Cell wall biogenesis/degradation</keyword>
<name>A0A4P6EAF6_9MICO</name>
<dbReference type="SUPFAM" id="SSF141523">
    <property type="entry name" value="L,D-transpeptidase catalytic domain-like"/>
    <property type="match status" value="1"/>
</dbReference>
<organism evidence="10 11">
    <name type="scientific">Microbacterium protaetiae</name>
    <dbReference type="NCBI Taxonomy" id="2509458"/>
    <lineage>
        <taxon>Bacteria</taxon>
        <taxon>Bacillati</taxon>
        <taxon>Actinomycetota</taxon>
        <taxon>Actinomycetes</taxon>
        <taxon>Micrococcales</taxon>
        <taxon>Microbacteriaceae</taxon>
        <taxon>Microbacterium</taxon>
    </lineage>
</organism>
<dbReference type="PROSITE" id="PS52029">
    <property type="entry name" value="LD_TPASE"/>
    <property type="match status" value="1"/>
</dbReference>
<proteinExistence type="predicted"/>
<dbReference type="GO" id="GO:0071972">
    <property type="term" value="F:peptidoglycan L,D-transpeptidase activity"/>
    <property type="evidence" value="ECO:0007669"/>
    <property type="project" value="TreeGrafter"/>
</dbReference>
<dbReference type="GO" id="GO:0008360">
    <property type="term" value="P:regulation of cell shape"/>
    <property type="evidence" value="ECO:0007669"/>
    <property type="project" value="UniProtKB-UniRule"/>
</dbReference>
<dbReference type="OrthoDB" id="3176960at2"/>
<evidence type="ECO:0000256" key="3">
    <source>
        <dbReference type="ARBA" id="ARBA00022960"/>
    </source>
</evidence>
<keyword evidence="4 6" id="KW-0573">Peptidoglycan synthesis</keyword>
<keyword evidence="8" id="KW-1133">Transmembrane helix</keyword>
<dbReference type="GO" id="GO:0016740">
    <property type="term" value="F:transferase activity"/>
    <property type="evidence" value="ECO:0007669"/>
    <property type="project" value="UniProtKB-KW"/>
</dbReference>
<dbReference type="EMBL" id="CP035494">
    <property type="protein sequence ID" value="QAY58944.1"/>
    <property type="molecule type" value="Genomic_DNA"/>
</dbReference>
<dbReference type="InterPro" id="IPR005490">
    <property type="entry name" value="LD_TPept_cat_dom"/>
</dbReference>
<dbReference type="AlphaFoldDB" id="A0A4P6EAF6"/>
<feature type="active site" description="Proton donor/acceptor" evidence="6">
    <location>
        <position position="430"/>
    </location>
</feature>
<dbReference type="PANTHER" id="PTHR30582">
    <property type="entry name" value="L,D-TRANSPEPTIDASE"/>
    <property type="match status" value="1"/>
</dbReference>
<dbReference type="KEGG" id="mprt:ET475_02315"/>
<comment type="pathway">
    <text evidence="1 6">Cell wall biogenesis; peptidoglycan biosynthesis.</text>
</comment>
<evidence type="ECO:0000313" key="10">
    <source>
        <dbReference type="EMBL" id="QAY58944.1"/>
    </source>
</evidence>
<feature type="active site" description="Nucleophile" evidence="6">
    <location>
        <position position="446"/>
    </location>
</feature>
<evidence type="ECO:0000313" key="11">
    <source>
        <dbReference type="Proteomes" id="UP000293995"/>
    </source>
</evidence>
<dbReference type="InterPro" id="IPR050979">
    <property type="entry name" value="LD-transpeptidase"/>
</dbReference>
<evidence type="ECO:0000256" key="8">
    <source>
        <dbReference type="SAM" id="Phobius"/>
    </source>
</evidence>
<reference evidence="10 11" key="1">
    <citation type="submission" date="2019-01" db="EMBL/GenBank/DDBJ databases">
        <title>Genome sequencing of strain DFW100M-13.</title>
        <authorList>
            <person name="Heo J."/>
            <person name="Kim S.-J."/>
            <person name="Kim J.-S."/>
            <person name="Hong S.-B."/>
            <person name="Kwon S.-W."/>
        </authorList>
    </citation>
    <scope>NUCLEOTIDE SEQUENCE [LARGE SCALE GENOMIC DNA]</scope>
    <source>
        <strain evidence="10 11">DFW100M-13</strain>
    </source>
</reference>
<feature type="region of interest" description="Disordered" evidence="7">
    <location>
        <begin position="1"/>
        <end position="27"/>
    </location>
</feature>
<dbReference type="CDD" id="cd16913">
    <property type="entry name" value="YkuD_like"/>
    <property type="match status" value="1"/>
</dbReference>
<dbReference type="GO" id="GO:0018104">
    <property type="term" value="P:peptidoglycan-protein cross-linking"/>
    <property type="evidence" value="ECO:0007669"/>
    <property type="project" value="TreeGrafter"/>
</dbReference>
<gene>
    <name evidence="10" type="ORF">ET475_02315</name>
</gene>
<feature type="transmembrane region" description="Helical" evidence="8">
    <location>
        <begin position="33"/>
        <end position="57"/>
    </location>
</feature>
<dbReference type="GO" id="GO:0071555">
    <property type="term" value="P:cell wall organization"/>
    <property type="evidence" value="ECO:0007669"/>
    <property type="project" value="UniProtKB-UniRule"/>
</dbReference>
<dbReference type="InterPro" id="IPR038063">
    <property type="entry name" value="Transpep_catalytic_dom"/>
</dbReference>
<dbReference type="Gene3D" id="2.40.440.10">
    <property type="entry name" value="L,D-transpeptidase catalytic domain-like"/>
    <property type="match status" value="1"/>
</dbReference>
<dbReference type="GO" id="GO:0005576">
    <property type="term" value="C:extracellular region"/>
    <property type="evidence" value="ECO:0007669"/>
    <property type="project" value="TreeGrafter"/>
</dbReference>